<dbReference type="Proteomes" id="UP001305647">
    <property type="component" value="Unassembled WGS sequence"/>
</dbReference>
<organism evidence="2 3">
    <name type="scientific">Parathielavia hyrcaniae</name>
    <dbReference type="NCBI Taxonomy" id="113614"/>
    <lineage>
        <taxon>Eukaryota</taxon>
        <taxon>Fungi</taxon>
        <taxon>Dikarya</taxon>
        <taxon>Ascomycota</taxon>
        <taxon>Pezizomycotina</taxon>
        <taxon>Sordariomycetes</taxon>
        <taxon>Sordariomycetidae</taxon>
        <taxon>Sordariales</taxon>
        <taxon>Chaetomiaceae</taxon>
        <taxon>Parathielavia</taxon>
    </lineage>
</organism>
<dbReference type="EMBL" id="MU863695">
    <property type="protein sequence ID" value="KAK4096803.1"/>
    <property type="molecule type" value="Genomic_DNA"/>
</dbReference>
<protein>
    <submittedName>
        <fullName evidence="2">Uncharacterized protein</fullName>
    </submittedName>
</protein>
<evidence type="ECO:0000313" key="3">
    <source>
        <dbReference type="Proteomes" id="UP001305647"/>
    </source>
</evidence>
<reference evidence="2" key="1">
    <citation type="journal article" date="2023" name="Mol. Phylogenet. Evol.">
        <title>Genome-scale phylogeny and comparative genomics of the fungal order Sordariales.</title>
        <authorList>
            <person name="Hensen N."/>
            <person name="Bonometti L."/>
            <person name="Westerberg I."/>
            <person name="Brannstrom I.O."/>
            <person name="Guillou S."/>
            <person name="Cros-Aarteil S."/>
            <person name="Calhoun S."/>
            <person name="Haridas S."/>
            <person name="Kuo A."/>
            <person name="Mondo S."/>
            <person name="Pangilinan J."/>
            <person name="Riley R."/>
            <person name="LaButti K."/>
            <person name="Andreopoulos B."/>
            <person name="Lipzen A."/>
            <person name="Chen C."/>
            <person name="Yan M."/>
            <person name="Daum C."/>
            <person name="Ng V."/>
            <person name="Clum A."/>
            <person name="Steindorff A."/>
            <person name="Ohm R.A."/>
            <person name="Martin F."/>
            <person name="Silar P."/>
            <person name="Natvig D.O."/>
            <person name="Lalanne C."/>
            <person name="Gautier V."/>
            <person name="Ament-Velasquez S.L."/>
            <person name="Kruys A."/>
            <person name="Hutchinson M.I."/>
            <person name="Powell A.J."/>
            <person name="Barry K."/>
            <person name="Miller A.N."/>
            <person name="Grigoriev I.V."/>
            <person name="Debuchy R."/>
            <person name="Gladieux P."/>
            <person name="Hiltunen Thoren M."/>
            <person name="Johannesson H."/>
        </authorList>
    </citation>
    <scope>NUCLEOTIDE SEQUENCE</scope>
    <source>
        <strain evidence="2">CBS 757.83</strain>
    </source>
</reference>
<accession>A0AAN6PS79</accession>
<feature type="region of interest" description="Disordered" evidence="1">
    <location>
        <begin position="91"/>
        <end position="120"/>
    </location>
</feature>
<name>A0AAN6PS79_9PEZI</name>
<reference evidence="2" key="2">
    <citation type="submission" date="2023-05" db="EMBL/GenBank/DDBJ databases">
        <authorList>
            <consortium name="Lawrence Berkeley National Laboratory"/>
            <person name="Steindorff A."/>
            <person name="Hensen N."/>
            <person name="Bonometti L."/>
            <person name="Westerberg I."/>
            <person name="Brannstrom I.O."/>
            <person name="Guillou S."/>
            <person name="Cros-Aarteil S."/>
            <person name="Calhoun S."/>
            <person name="Haridas S."/>
            <person name="Kuo A."/>
            <person name="Mondo S."/>
            <person name="Pangilinan J."/>
            <person name="Riley R."/>
            <person name="Labutti K."/>
            <person name="Andreopoulos B."/>
            <person name="Lipzen A."/>
            <person name="Chen C."/>
            <person name="Yanf M."/>
            <person name="Daum C."/>
            <person name="Ng V."/>
            <person name="Clum A."/>
            <person name="Ohm R."/>
            <person name="Martin F."/>
            <person name="Silar P."/>
            <person name="Natvig D."/>
            <person name="Lalanne C."/>
            <person name="Gautier V."/>
            <person name="Ament-Velasquez S.L."/>
            <person name="Kruys A."/>
            <person name="Hutchinson M.I."/>
            <person name="Powell A.J."/>
            <person name="Barry K."/>
            <person name="Miller A.N."/>
            <person name="Grigoriev I.V."/>
            <person name="Debuchy R."/>
            <person name="Gladieux P."/>
            <person name="Thoren M.H."/>
            <person name="Johannesson H."/>
        </authorList>
    </citation>
    <scope>NUCLEOTIDE SEQUENCE</scope>
    <source>
        <strain evidence="2">CBS 757.83</strain>
    </source>
</reference>
<evidence type="ECO:0000256" key="1">
    <source>
        <dbReference type="SAM" id="MobiDB-lite"/>
    </source>
</evidence>
<gene>
    <name evidence="2" type="ORF">N658DRAFT_527477</name>
</gene>
<dbReference type="AlphaFoldDB" id="A0AAN6PS79"/>
<feature type="compositionally biased region" description="Basic and acidic residues" evidence="1">
    <location>
        <begin position="97"/>
        <end position="111"/>
    </location>
</feature>
<comment type="caution">
    <text evidence="2">The sequence shown here is derived from an EMBL/GenBank/DDBJ whole genome shotgun (WGS) entry which is preliminary data.</text>
</comment>
<sequence length="120" mass="13744">MDPFSFINDIETCYKYGIALVDFCQRWKDADDEPAERVTTVELSKGGKYALQQSTLDAIIRDLEEWQGRCKVALDLNMLDPIPAIDDRLKAMRQTQHAHEKQITASRRDKSPPPTLQHSP</sequence>
<proteinExistence type="predicted"/>
<evidence type="ECO:0000313" key="2">
    <source>
        <dbReference type="EMBL" id="KAK4096803.1"/>
    </source>
</evidence>
<keyword evidence="3" id="KW-1185">Reference proteome</keyword>